<sequence length="61" mass="7273">MKEQIIDYPRKYITLADRSVLHELINTREEKWTLLIEQGMRIEKHIPGNLGTHYLQQLQIG</sequence>
<comment type="caution">
    <text evidence="1">The sequence shown here is derived from an EMBL/GenBank/DDBJ whole genome shotgun (WGS) entry which is preliminary data.</text>
</comment>
<accession>A0A540K2S4</accession>
<evidence type="ECO:0000313" key="2">
    <source>
        <dbReference type="Proteomes" id="UP000315295"/>
    </source>
</evidence>
<proteinExistence type="predicted"/>
<protein>
    <submittedName>
        <fullName evidence="1">Uncharacterized protein</fullName>
    </submittedName>
</protein>
<dbReference type="EMBL" id="VIEB01017457">
    <property type="protein sequence ID" value="TQD68584.1"/>
    <property type="molecule type" value="Genomic_DNA"/>
</dbReference>
<evidence type="ECO:0000313" key="1">
    <source>
        <dbReference type="EMBL" id="TQD68584.1"/>
    </source>
</evidence>
<dbReference type="AlphaFoldDB" id="A0A540K2S4"/>
<reference evidence="1 2" key="1">
    <citation type="journal article" date="2019" name="G3 (Bethesda)">
        <title>Sequencing of a Wild Apple (Malus baccata) Genome Unravels the Differences Between Cultivated and Wild Apple Species Regarding Disease Resistance and Cold Tolerance.</title>
        <authorList>
            <person name="Chen X."/>
        </authorList>
    </citation>
    <scope>NUCLEOTIDE SEQUENCE [LARGE SCALE GENOMIC DNA]</scope>
    <source>
        <strain evidence="2">cv. Shandingzi</strain>
        <tissue evidence="1">Leaves</tissue>
    </source>
</reference>
<gene>
    <name evidence="1" type="ORF">C1H46_045883</name>
</gene>
<organism evidence="1 2">
    <name type="scientific">Malus baccata</name>
    <name type="common">Siberian crab apple</name>
    <name type="synonym">Pyrus baccata</name>
    <dbReference type="NCBI Taxonomy" id="106549"/>
    <lineage>
        <taxon>Eukaryota</taxon>
        <taxon>Viridiplantae</taxon>
        <taxon>Streptophyta</taxon>
        <taxon>Embryophyta</taxon>
        <taxon>Tracheophyta</taxon>
        <taxon>Spermatophyta</taxon>
        <taxon>Magnoliopsida</taxon>
        <taxon>eudicotyledons</taxon>
        <taxon>Gunneridae</taxon>
        <taxon>Pentapetalae</taxon>
        <taxon>rosids</taxon>
        <taxon>fabids</taxon>
        <taxon>Rosales</taxon>
        <taxon>Rosaceae</taxon>
        <taxon>Amygdaloideae</taxon>
        <taxon>Maleae</taxon>
        <taxon>Malus</taxon>
    </lineage>
</organism>
<name>A0A540K2S4_MALBA</name>
<keyword evidence="2" id="KW-1185">Reference proteome</keyword>
<dbReference type="Proteomes" id="UP000315295">
    <property type="component" value="Unassembled WGS sequence"/>
</dbReference>